<name>A0ABU6WH67_9FABA</name>
<organism evidence="1 2">
    <name type="scientific">Stylosanthes scabra</name>
    <dbReference type="NCBI Taxonomy" id="79078"/>
    <lineage>
        <taxon>Eukaryota</taxon>
        <taxon>Viridiplantae</taxon>
        <taxon>Streptophyta</taxon>
        <taxon>Embryophyta</taxon>
        <taxon>Tracheophyta</taxon>
        <taxon>Spermatophyta</taxon>
        <taxon>Magnoliopsida</taxon>
        <taxon>eudicotyledons</taxon>
        <taxon>Gunneridae</taxon>
        <taxon>Pentapetalae</taxon>
        <taxon>rosids</taxon>
        <taxon>fabids</taxon>
        <taxon>Fabales</taxon>
        <taxon>Fabaceae</taxon>
        <taxon>Papilionoideae</taxon>
        <taxon>50 kb inversion clade</taxon>
        <taxon>dalbergioids sensu lato</taxon>
        <taxon>Dalbergieae</taxon>
        <taxon>Pterocarpus clade</taxon>
        <taxon>Stylosanthes</taxon>
    </lineage>
</organism>
<dbReference type="SUPFAM" id="SSF51197">
    <property type="entry name" value="Clavaminate synthase-like"/>
    <property type="match status" value="1"/>
</dbReference>
<keyword evidence="2" id="KW-1185">Reference proteome</keyword>
<dbReference type="EMBL" id="JASCZI010181664">
    <property type="protein sequence ID" value="MED6185205.1"/>
    <property type="molecule type" value="Genomic_DNA"/>
</dbReference>
<reference evidence="1 2" key="1">
    <citation type="journal article" date="2023" name="Plants (Basel)">
        <title>Bridging the Gap: Combining Genomics and Transcriptomics Approaches to Understand Stylosanthes scabra, an Orphan Legume from the Brazilian Caatinga.</title>
        <authorList>
            <person name="Ferreira-Neto J.R.C."/>
            <person name="da Silva M.D."/>
            <person name="Binneck E."/>
            <person name="de Melo N.F."/>
            <person name="da Silva R.H."/>
            <person name="de Melo A.L.T.M."/>
            <person name="Pandolfi V."/>
            <person name="Bustamante F.O."/>
            <person name="Brasileiro-Vidal A.C."/>
            <person name="Benko-Iseppon A.M."/>
        </authorList>
    </citation>
    <scope>NUCLEOTIDE SEQUENCE [LARGE SCALE GENOMIC DNA]</scope>
    <source>
        <tissue evidence="1">Leaves</tissue>
    </source>
</reference>
<protein>
    <submittedName>
        <fullName evidence="1">Uncharacterized protein</fullName>
    </submittedName>
</protein>
<sequence length="86" mass="10241">MQLITNDKFMSAKHRVLAQKLGPRVSVACFLKQHFQEEASKFYGPIKELLIEENPPIYKEITMIDLVKQFYPRRVYDASRLEHFRL</sequence>
<accession>A0ABU6WH67</accession>
<dbReference type="InterPro" id="IPR027443">
    <property type="entry name" value="IPNS-like_sf"/>
</dbReference>
<dbReference type="Gene3D" id="2.60.120.330">
    <property type="entry name" value="B-lactam Antibiotic, Isopenicillin N Synthase, Chain"/>
    <property type="match status" value="1"/>
</dbReference>
<dbReference type="Proteomes" id="UP001341840">
    <property type="component" value="Unassembled WGS sequence"/>
</dbReference>
<comment type="caution">
    <text evidence="1">The sequence shown here is derived from an EMBL/GenBank/DDBJ whole genome shotgun (WGS) entry which is preliminary data.</text>
</comment>
<proteinExistence type="predicted"/>
<gene>
    <name evidence="1" type="ORF">PIB30_054808</name>
</gene>
<evidence type="ECO:0000313" key="2">
    <source>
        <dbReference type="Proteomes" id="UP001341840"/>
    </source>
</evidence>
<evidence type="ECO:0000313" key="1">
    <source>
        <dbReference type="EMBL" id="MED6185205.1"/>
    </source>
</evidence>